<proteinExistence type="predicted"/>
<evidence type="ECO:0000256" key="1">
    <source>
        <dbReference type="SAM" id="MobiDB-lite"/>
    </source>
</evidence>
<feature type="region of interest" description="Disordered" evidence="1">
    <location>
        <begin position="48"/>
        <end position="72"/>
    </location>
</feature>
<evidence type="ECO:0000313" key="2">
    <source>
        <dbReference type="EMBL" id="GAA5799102.1"/>
    </source>
</evidence>
<feature type="region of interest" description="Disordered" evidence="1">
    <location>
        <begin position="1"/>
        <end position="28"/>
    </location>
</feature>
<keyword evidence="3" id="KW-1185">Reference proteome</keyword>
<organism evidence="2 3">
    <name type="scientific">Helicostylum pulchrum</name>
    <dbReference type="NCBI Taxonomy" id="562976"/>
    <lineage>
        <taxon>Eukaryota</taxon>
        <taxon>Fungi</taxon>
        <taxon>Fungi incertae sedis</taxon>
        <taxon>Mucoromycota</taxon>
        <taxon>Mucoromycotina</taxon>
        <taxon>Mucoromycetes</taxon>
        <taxon>Mucorales</taxon>
        <taxon>Mucorineae</taxon>
        <taxon>Mucoraceae</taxon>
        <taxon>Helicostylum</taxon>
    </lineage>
</organism>
<sequence length="72" mass="8013">MHTNGPIQDTFVDANDDMTGRTSPVPGQYQASVNMLMDRTDEYYEIGSEENEEERTALIGPTDSLSESDNEP</sequence>
<name>A0ABP9XYH2_9FUNG</name>
<comment type="caution">
    <text evidence="2">The sequence shown here is derived from an EMBL/GenBank/DDBJ whole genome shotgun (WGS) entry which is preliminary data.</text>
</comment>
<dbReference type="Proteomes" id="UP001476247">
    <property type="component" value="Unassembled WGS sequence"/>
</dbReference>
<gene>
    <name evidence="2" type="ORF">HPULCUR_004511</name>
</gene>
<dbReference type="EMBL" id="BAABUJ010000012">
    <property type="protein sequence ID" value="GAA5799102.1"/>
    <property type="molecule type" value="Genomic_DNA"/>
</dbReference>
<protein>
    <submittedName>
        <fullName evidence="2">Uncharacterized protein</fullName>
    </submittedName>
</protein>
<evidence type="ECO:0000313" key="3">
    <source>
        <dbReference type="Proteomes" id="UP001476247"/>
    </source>
</evidence>
<accession>A0ABP9XYH2</accession>
<reference evidence="2 3" key="1">
    <citation type="submission" date="2024-04" db="EMBL/GenBank/DDBJ databases">
        <title>genome sequences of Mucor flavus KT1a and Helicostylum pulchrum KT1b strains isolation_sourced from the surface of a dry-aged beef.</title>
        <authorList>
            <person name="Toyotome T."/>
            <person name="Hosono M."/>
            <person name="Torimaru M."/>
            <person name="Fukuda K."/>
            <person name="Mikami N."/>
        </authorList>
    </citation>
    <scope>NUCLEOTIDE SEQUENCE [LARGE SCALE GENOMIC DNA]</scope>
    <source>
        <strain evidence="2 3">KT1b</strain>
    </source>
</reference>